<organism evidence="2 3">
    <name type="scientific">Orbilia blumenaviensis</name>
    <dbReference type="NCBI Taxonomy" id="1796055"/>
    <lineage>
        <taxon>Eukaryota</taxon>
        <taxon>Fungi</taxon>
        <taxon>Dikarya</taxon>
        <taxon>Ascomycota</taxon>
        <taxon>Pezizomycotina</taxon>
        <taxon>Orbiliomycetes</taxon>
        <taxon>Orbiliales</taxon>
        <taxon>Orbiliaceae</taxon>
        <taxon>Orbilia</taxon>
    </lineage>
</organism>
<protein>
    <recommendedName>
        <fullName evidence="4">C2H2-type domain-containing protein</fullName>
    </recommendedName>
</protein>
<feature type="compositionally biased region" description="Basic and acidic residues" evidence="1">
    <location>
        <begin position="96"/>
        <end position="107"/>
    </location>
</feature>
<gene>
    <name evidence="2" type="ORF">TWF730_010030</name>
</gene>
<dbReference type="AlphaFoldDB" id="A0AAV9UTR6"/>
<dbReference type="Proteomes" id="UP001373714">
    <property type="component" value="Unassembled WGS sequence"/>
</dbReference>
<dbReference type="Gene3D" id="3.30.160.60">
    <property type="entry name" value="Classic Zinc Finger"/>
    <property type="match status" value="1"/>
</dbReference>
<name>A0AAV9UTR6_9PEZI</name>
<reference evidence="2 3" key="1">
    <citation type="submission" date="2019-10" db="EMBL/GenBank/DDBJ databases">
        <authorList>
            <person name="Palmer J.M."/>
        </authorList>
    </citation>
    <scope>NUCLEOTIDE SEQUENCE [LARGE SCALE GENOMIC DNA]</scope>
    <source>
        <strain evidence="2 3">TWF730</strain>
    </source>
</reference>
<accession>A0AAV9UTR6</accession>
<feature type="region of interest" description="Disordered" evidence="1">
    <location>
        <begin position="96"/>
        <end position="137"/>
    </location>
</feature>
<feature type="region of interest" description="Disordered" evidence="1">
    <location>
        <begin position="1"/>
        <end position="38"/>
    </location>
</feature>
<evidence type="ECO:0000313" key="2">
    <source>
        <dbReference type="EMBL" id="KAK6349280.1"/>
    </source>
</evidence>
<keyword evidence="3" id="KW-1185">Reference proteome</keyword>
<comment type="caution">
    <text evidence="2">The sequence shown here is derived from an EMBL/GenBank/DDBJ whole genome shotgun (WGS) entry which is preliminary data.</text>
</comment>
<dbReference type="EMBL" id="JAVHNS010000007">
    <property type="protein sequence ID" value="KAK6349280.1"/>
    <property type="molecule type" value="Genomic_DNA"/>
</dbReference>
<proteinExistence type="predicted"/>
<evidence type="ECO:0000256" key="1">
    <source>
        <dbReference type="SAM" id="MobiDB-lite"/>
    </source>
</evidence>
<evidence type="ECO:0008006" key="4">
    <source>
        <dbReference type="Google" id="ProtNLM"/>
    </source>
</evidence>
<feature type="compositionally biased region" description="Polar residues" evidence="1">
    <location>
        <begin position="27"/>
        <end position="38"/>
    </location>
</feature>
<sequence length="188" mass="21513">MNCRFTMSNENTDAFSSHSEDLDDARSSSPVANRNTGRYTCSDVMREEGNRDPGCNRRFTNKKTLGTHALSEHNVKMFKCPNPGCPYRTCRHDNVKKHQETHKDHPEPGLAPDVTSGPEASRSSGAPPMPRRGSTADEHSLLVLERLRYLEQELEATRRHLHFTQRRLELELEDSVSRCWADIYRHHG</sequence>
<feature type="compositionally biased region" description="Polar residues" evidence="1">
    <location>
        <begin position="1"/>
        <end position="17"/>
    </location>
</feature>
<evidence type="ECO:0000313" key="3">
    <source>
        <dbReference type="Proteomes" id="UP001373714"/>
    </source>
</evidence>